<reference evidence="1" key="1">
    <citation type="journal article" date="2014" name="Front. Microbiol.">
        <title>High frequency of phylogenetically diverse reductive dehalogenase-homologous genes in deep subseafloor sedimentary metagenomes.</title>
        <authorList>
            <person name="Kawai M."/>
            <person name="Futagami T."/>
            <person name="Toyoda A."/>
            <person name="Takaki Y."/>
            <person name="Nishi S."/>
            <person name="Hori S."/>
            <person name="Arai W."/>
            <person name="Tsubouchi T."/>
            <person name="Morono Y."/>
            <person name="Uchiyama I."/>
            <person name="Ito T."/>
            <person name="Fujiyama A."/>
            <person name="Inagaki F."/>
            <person name="Takami H."/>
        </authorList>
    </citation>
    <scope>NUCLEOTIDE SEQUENCE</scope>
    <source>
        <strain evidence="1">Expedition CK06-06</strain>
    </source>
</reference>
<dbReference type="AlphaFoldDB" id="X1NDY2"/>
<accession>X1NDY2</accession>
<evidence type="ECO:0000313" key="1">
    <source>
        <dbReference type="EMBL" id="GAI16884.1"/>
    </source>
</evidence>
<organism evidence="1">
    <name type="scientific">marine sediment metagenome</name>
    <dbReference type="NCBI Taxonomy" id="412755"/>
    <lineage>
        <taxon>unclassified sequences</taxon>
        <taxon>metagenomes</taxon>
        <taxon>ecological metagenomes</taxon>
    </lineage>
</organism>
<name>X1NDY2_9ZZZZ</name>
<feature type="non-terminal residue" evidence="1">
    <location>
        <position position="75"/>
    </location>
</feature>
<protein>
    <submittedName>
        <fullName evidence="1">Uncharacterized protein</fullName>
    </submittedName>
</protein>
<comment type="caution">
    <text evidence="1">The sequence shown here is derived from an EMBL/GenBank/DDBJ whole genome shotgun (WGS) entry which is preliminary data.</text>
</comment>
<proteinExistence type="predicted"/>
<sequence>MTYQNFLLKVHNEHMMTVDSYVDSQEKLMTINLLQIAFKRFDTLEKLKNYLLKKDVDVSIANLSRDINGKALPKS</sequence>
<dbReference type="EMBL" id="BARV01009530">
    <property type="protein sequence ID" value="GAI16884.1"/>
    <property type="molecule type" value="Genomic_DNA"/>
</dbReference>
<gene>
    <name evidence="1" type="ORF">S06H3_18770</name>
</gene>